<dbReference type="InterPro" id="IPR012340">
    <property type="entry name" value="NA-bd_OB-fold"/>
</dbReference>
<dbReference type="Pfam" id="PF11967">
    <property type="entry name" value="RecO_N"/>
    <property type="match status" value="1"/>
</dbReference>
<organism evidence="2 3">
    <name type="scientific">Novosphingobium taihuense</name>
    <dbReference type="NCBI Taxonomy" id="260085"/>
    <lineage>
        <taxon>Bacteria</taxon>
        <taxon>Pseudomonadati</taxon>
        <taxon>Pseudomonadota</taxon>
        <taxon>Alphaproteobacteria</taxon>
        <taxon>Sphingomonadales</taxon>
        <taxon>Sphingomonadaceae</taxon>
        <taxon>Novosphingobium</taxon>
    </lineage>
</organism>
<sequence>MLIRTPAILCSVLPNGEHGAVVRLMTADHGLAAAYVAGARGRELRPVLIPGNLLDVEVRGRASSQLPSARVELVASRGPWLSEPLPSAGIGWACALTASTLPEGHPYPLLHDSLASLLDAICHAPSARGWARVLAGYEVLLLREVGYGTTPAPPPEEPWPDLLARLDRQGKAIANRLLADRARDVMGSRAILLDRLRRISGE</sequence>
<dbReference type="GO" id="GO:0006310">
    <property type="term" value="P:DNA recombination"/>
    <property type="evidence" value="ECO:0007669"/>
    <property type="project" value="InterPro"/>
</dbReference>
<dbReference type="Gene3D" id="2.40.50.140">
    <property type="entry name" value="Nucleic acid-binding proteins"/>
    <property type="match status" value="1"/>
</dbReference>
<feature type="domain" description="DNA replication/recombination mediator RecO N-terminal" evidence="1">
    <location>
        <begin position="1"/>
        <end position="75"/>
    </location>
</feature>
<gene>
    <name evidence="2" type="ORF">GGR37_001211</name>
</gene>
<proteinExistence type="predicted"/>
<dbReference type="EMBL" id="JACHOA010000002">
    <property type="protein sequence ID" value="MBB4612952.1"/>
    <property type="molecule type" value="Genomic_DNA"/>
</dbReference>
<dbReference type="Proteomes" id="UP000538566">
    <property type="component" value="Unassembled WGS sequence"/>
</dbReference>
<name>A0A7W7A9X4_9SPHN</name>
<dbReference type="GO" id="GO:0006281">
    <property type="term" value="P:DNA repair"/>
    <property type="evidence" value="ECO:0007669"/>
    <property type="project" value="InterPro"/>
</dbReference>
<protein>
    <submittedName>
        <fullName evidence="2">DNA repair protein RecO (Recombination protein O)</fullName>
    </submittedName>
</protein>
<reference evidence="2 3" key="1">
    <citation type="submission" date="2020-08" db="EMBL/GenBank/DDBJ databases">
        <title>Genomic Encyclopedia of Type Strains, Phase IV (KMG-IV): sequencing the most valuable type-strain genomes for metagenomic binning, comparative biology and taxonomic classification.</title>
        <authorList>
            <person name="Goeker M."/>
        </authorList>
    </citation>
    <scope>NUCLEOTIDE SEQUENCE [LARGE SCALE GENOMIC DNA]</scope>
    <source>
        <strain evidence="2 3">DSM 17507</strain>
    </source>
</reference>
<dbReference type="AlphaFoldDB" id="A0A7W7A9X4"/>
<dbReference type="Pfam" id="PF02565">
    <property type="entry name" value="RecO_C"/>
    <property type="match status" value="1"/>
</dbReference>
<dbReference type="InterPro" id="IPR022572">
    <property type="entry name" value="DNA_rep/recomb_RecO_N"/>
</dbReference>
<dbReference type="OrthoDB" id="9804792at2"/>
<comment type="caution">
    <text evidence="2">The sequence shown here is derived from an EMBL/GenBank/DDBJ whole genome shotgun (WGS) entry which is preliminary data.</text>
</comment>
<evidence type="ECO:0000313" key="3">
    <source>
        <dbReference type="Proteomes" id="UP000538566"/>
    </source>
</evidence>
<evidence type="ECO:0000259" key="1">
    <source>
        <dbReference type="Pfam" id="PF11967"/>
    </source>
</evidence>
<dbReference type="InterPro" id="IPR003717">
    <property type="entry name" value="RecO"/>
</dbReference>
<keyword evidence="3" id="KW-1185">Reference proteome</keyword>
<accession>A0A7W7A9X4</accession>
<evidence type="ECO:0000313" key="2">
    <source>
        <dbReference type="EMBL" id="MBB4612952.1"/>
    </source>
</evidence>
<dbReference type="RefSeq" id="WP_144907517.1">
    <property type="nucleotide sequence ID" value="NZ_JACHOA010000002.1"/>
</dbReference>